<proteinExistence type="predicted"/>
<gene>
    <name evidence="2" type="ORF">E2562_033747</name>
</gene>
<dbReference type="EMBL" id="SPHZ02000005">
    <property type="protein sequence ID" value="KAF0920195.1"/>
    <property type="molecule type" value="Genomic_DNA"/>
</dbReference>
<organism evidence="2 3">
    <name type="scientific">Oryza meyeriana var. granulata</name>
    <dbReference type="NCBI Taxonomy" id="110450"/>
    <lineage>
        <taxon>Eukaryota</taxon>
        <taxon>Viridiplantae</taxon>
        <taxon>Streptophyta</taxon>
        <taxon>Embryophyta</taxon>
        <taxon>Tracheophyta</taxon>
        <taxon>Spermatophyta</taxon>
        <taxon>Magnoliopsida</taxon>
        <taxon>Liliopsida</taxon>
        <taxon>Poales</taxon>
        <taxon>Poaceae</taxon>
        <taxon>BOP clade</taxon>
        <taxon>Oryzoideae</taxon>
        <taxon>Oryzeae</taxon>
        <taxon>Oryzinae</taxon>
        <taxon>Oryza</taxon>
        <taxon>Oryza meyeriana</taxon>
    </lineage>
</organism>
<name>A0A6G1E513_9ORYZ</name>
<keyword evidence="3" id="KW-1185">Reference proteome</keyword>
<sequence>MVARRSSRSRCNPERSRGGLWGRGAEWRGLRSSGSMGKYSGGACRCVVTARDEEAKGPRLGIERGWFGLRSSVAKHGGTCGCTGGSSPRREARFVTAVW</sequence>
<accession>A0A6G1E513</accession>
<protein>
    <submittedName>
        <fullName evidence="2">Uncharacterized protein</fullName>
    </submittedName>
</protein>
<feature type="region of interest" description="Disordered" evidence="1">
    <location>
        <begin position="1"/>
        <end position="22"/>
    </location>
</feature>
<reference evidence="2 3" key="1">
    <citation type="submission" date="2019-11" db="EMBL/GenBank/DDBJ databases">
        <title>Whole genome sequence of Oryza granulata.</title>
        <authorList>
            <person name="Li W."/>
        </authorList>
    </citation>
    <scope>NUCLEOTIDE SEQUENCE [LARGE SCALE GENOMIC DNA]</scope>
    <source>
        <strain evidence="3">cv. Menghai</strain>
        <tissue evidence="2">Leaf</tissue>
    </source>
</reference>
<evidence type="ECO:0000313" key="3">
    <source>
        <dbReference type="Proteomes" id="UP000479710"/>
    </source>
</evidence>
<evidence type="ECO:0000256" key="1">
    <source>
        <dbReference type="SAM" id="MobiDB-lite"/>
    </source>
</evidence>
<dbReference type="AlphaFoldDB" id="A0A6G1E513"/>
<dbReference type="Proteomes" id="UP000479710">
    <property type="component" value="Unassembled WGS sequence"/>
</dbReference>
<evidence type="ECO:0000313" key="2">
    <source>
        <dbReference type="EMBL" id="KAF0920195.1"/>
    </source>
</evidence>
<comment type="caution">
    <text evidence="2">The sequence shown here is derived from an EMBL/GenBank/DDBJ whole genome shotgun (WGS) entry which is preliminary data.</text>
</comment>